<dbReference type="EMBL" id="KB454493">
    <property type="protein sequence ID" value="EME31186.1"/>
    <property type="molecule type" value="Genomic_DNA"/>
</dbReference>
<dbReference type="AlphaFoldDB" id="M2X427"/>
<dbReference type="Gramene" id="EME31185">
    <property type="protein sequence ID" value="EME31185"/>
    <property type="gene ID" value="Gasu_14350"/>
</dbReference>
<proteinExistence type="predicted"/>
<dbReference type="Proteomes" id="UP000030680">
    <property type="component" value="Unassembled WGS sequence"/>
</dbReference>
<dbReference type="RefSeq" id="XP_005707706.1">
    <property type="nucleotide sequence ID" value="XM_005707649.1"/>
</dbReference>
<reference evidence="2" key="1">
    <citation type="journal article" date="2013" name="Science">
        <title>Gene transfer from bacteria and archaea facilitated evolution of an extremophilic eukaryote.</title>
        <authorList>
            <person name="Schonknecht G."/>
            <person name="Chen W.H."/>
            <person name="Ternes C.M."/>
            <person name="Barbier G.G."/>
            <person name="Shrestha R.P."/>
            <person name="Stanke M."/>
            <person name="Brautigam A."/>
            <person name="Baker B.J."/>
            <person name="Banfield J.F."/>
            <person name="Garavito R.M."/>
            <person name="Carr K."/>
            <person name="Wilkerson C."/>
            <person name="Rensing S.A."/>
            <person name="Gagneul D."/>
            <person name="Dickenson N.E."/>
            <person name="Oesterhelt C."/>
            <person name="Lercher M.J."/>
            <person name="Weber A.P."/>
        </authorList>
    </citation>
    <scope>NUCLEOTIDE SEQUENCE [LARGE SCALE GENOMIC DNA]</scope>
    <source>
        <strain evidence="2">074W</strain>
    </source>
</reference>
<accession>M2X427</accession>
<evidence type="ECO:0000313" key="2">
    <source>
        <dbReference type="Proteomes" id="UP000030680"/>
    </source>
</evidence>
<evidence type="ECO:0000313" key="1">
    <source>
        <dbReference type="EMBL" id="EME31185.1"/>
    </source>
</evidence>
<protein>
    <submittedName>
        <fullName evidence="1">Uncharacterized protein</fullName>
    </submittedName>
</protein>
<dbReference type="RefSeq" id="XP_005707705.1">
    <property type="nucleotide sequence ID" value="XM_005707648.1"/>
</dbReference>
<gene>
    <name evidence="1" type="ORF">Gasu_14350</name>
</gene>
<organism evidence="1 2">
    <name type="scientific">Galdieria sulphuraria</name>
    <name type="common">Red alga</name>
    <dbReference type="NCBI Taxonomy" id="130081"/>
    <lineage>
        <taxon>Eukaryota</taxon>
        <taxon>Rhodophyta</taxon>
        <taxon>Bangiophyceae</taxon>
        <taxon>Galdieriales</taxon>
        <taxon>Galdieriaceae</taxon>
        <taxon>Galdieria</taxon>
    </lineage>
</organism>
<reference evidence="1" key="2">
    <citation type="journal article" date="2013" name="Science">
        <title>Gene Transfer from Bacteria and Archaea Facilitated Evolution of an Extremophilic Eukaryote.</title>
        <authorList>
            <person name="Schoenknecht G."/>
            <person name="Chen W.-H."/>
            <person name="Ternes C.M."/>
            <person name="Barbier G.G."/>
            <person name="Shrestha R.P."/>
            <person name="Stanke M."/>
            <person name="Brautigam A."/>
            <person name="Baker B.J."/>
            <person name="Banfield J.F."/>
            <person name="Garavito R.M."/>
            <person name="Carr K."/>
            <person name="Wilkerson C."/>
            <person name="Rensing S.A."/>
            <person name="Gagneul D."/>
            <person name="Dickenson N.E."/>
            <person name="Oesterhelt C."/>
            <person name="Lercher M.J."/>
            <person name="Weber A.P.M."/>
        </authorList>
    </citation>
    <scope>NUCLEOTIDE SEQUENCE</scope>
    <source>
        <strain evidence="1">074W</strain>
    </source>
</reference>
<dbReference type="Gramene" id="EME31186">
    <property type="protein sequence ID" value="EME31186"/>
    <property type="gene ID" value="Gasu_14350"/>
</dbReference>
<dbReference type="GeneID" id="17089890"/>
<sequence>MTTCTFPKLAIVELLKLFWYMLLYLQKTGRAVKRERKWSNLEATQQLLQSRTNCFEFTVLIKNNEPLTVLTGQSKPELLVTQFSLMTLFQLYTHFN</sequence>
<dbReference type="KEGG" id="gsl:Gasu_14350"/>
<dbReference type="EMBL" id="KB454493">
    <property type="protein sequence ID" value="EME31185.1"/>
    <property type="molecule type" value="Genomic_DNA"/>
</dbReference>
<keyword evidence="2" id="KW-1185">Reference proteome</keyword>
<name>M2X427_GALSU</name>